<organism evidence="5">
    <name type="scientific">Hymenolepis diminuta</name>
    <name type="common">Rat tapeworm</name>
    <dbReference type="NCBI Taxonomy" id="6216"/>
    <lineage>
        <taxon>Eukaryota</taxon>
        <taxon>Metazoa</taxon>
        <taxon>Spiralia</taxon>
        <taxon>Lophotrochozoa</taxon>
        <taxon>Platyhelminthes</taxon>
        <taxon>Cestoda</taxon>
        <taxon>Eucestoda</taxon>
        <taxon>Cyclophyllidea</taxon>
        <taxon>Hymenolepididae</taxon>
        <taxon>Hymenolepis</taxon>
    </lineage>
</organism>
<evidence type="ECO:0000256" key="1">
    <source>
        <dbReference type="SAM" id="Coils"/>
    </source>
</evidence>
<dbReference type="AlphaFoldDB" id="A0A0R3SJC9"/>
<keyword evidence="1" id="KW-0175">Coiled coil</keyword>
<dbReference type="Proteomes" id="UP000274504">
    <property type="component" value="Unassembled WGS sequence"/>
</dbReference>
<dbReference type="WBParaSite" id="HDID_0000504401-mRNA-1">
    <property type="protein sequence ID" value="HDID_0000504401-mRNA-1"/>
    <property type="gene ID" value="HDID_0000504401"/>
</dbReference>
<feature type="region of interest" description="Disordered" evidence="2">
    <location>
        <begin position="1"/>
        <end position="45"/>
    </location>
</feature>
<reference evidence="3 4" key="2">
    <citation type="submission" date="2018-11" db="EMBL/GenBank/DDBJ databases">
        <authorList>
            <consortium name="Pathogen Informatics"/>
        </authorList>
    </citation>
    <scope>NUCLEOTIDE SEQUENCE [LARGE SCALE GENOMIC DNA]</scope>
</reference>
<name>A0A0R3SJC9_HYMDI</name>
<dbReference type="EMBL" id="UYSG01002265">
    <property type="protein sequence ID" value="VDL57360.1"/>
    <property type="molecule type" value="Genomic_DNA"/>
</dbReference>
<feature type="compositionally biased region" description="Polar residues" evidence="2">
    <location>
        <begin position="20"/>
        <end position="34"/>
    </location>
</feature>
<protein>
    <submittedName>
        <fullName evidence="5">GIT domain-containing protein</fullName>
    </submittedName>
</protein>
<evidence type="ECO:0000313" key="3">
    <source>
        <dbReference type="EMBL" id="VDL57360.1"/>
    </source>
</evidence>
<accession>A0A0R3SJC9</accession>
<proteinExistence type="predicted"/>
<reference evidence="5" key="1">
    <citation type="submission" date="2017-02" db="UniProtKB">
        <authorList>
            <consortium name="WormBaseParasite"/>
        </authorList>
    </citation>
    <scope>IDENTIFICATION</scope>
</reference>
<dbReference type="OrthoDB" id="6261989at2759"/>
<gene>
    <name evidence="3" type="ORF">HDID_LOCUS5042</name>
</gene>
<evidence type="ECO:0000313" key="5">
    <source>
        <dbReference type="WBParaSite" id="HDID_0000504401-mRNA-1"/>
    </source>
</evidence>
<evidence type="ECO:0000256" key="2">
    <source>
        <dbReference type="SAM" id="MobiDB-lite"/>
    </source>
</evidence>
<evidence type="ECO:0000313" key="4">
    <source>
        <dbReference type="Proteomes" id="UP000274504"/>
    </source>
</evidence>
<feature type="coiled-coil region" evidence="1">
    <location>
        <begin position="203"/>
        <end position="244"/>
    </location>
</feature>
<sequence>MSSLVAAPNYSEERRKSVLPTHTPNLLRPNSSTLDPDYNSPDDSTGSSLFRRASFAANSFRRMSKVFRDEGPTKGFLRAAIGDPNKPKYMQLSMENDELHAEWKRLKGFVQNFHEEYKASKGAVMMDPYRRYKRLCAMVKKLVLHLRLNDPAPNLSVTNEGESGRGSFLKGTPSFAGGQVLQSSVKEREMRQKHSNMCDSFTTEQLARETEKLREKNNDLQNRIDLLIDNINELNDSYDECKRSAPLLRYHHLKIAIKSFLANNSIDN</sequence>